<dbReference type="STRING" id="456900.A0A151IG61"/>
<accession>A0A151IG61</accession>
<evidence type="ECO:0000256" key="1">
    <source>
        <dbReference type="SAM" id="Coils"/>
    </source>
</evidence>
<name>A0A151IG61_9HYME</name>
<keyword evidence="1" id="KW-0175">Coiled coil</keyword>
<evidence type="ECO:0000313" key="2">
    <source>
        <dbReference type="EMBL" id="KYN00202.1"/>
    </source>
</evidence>
<sequence>MNECDKDEVKDCKKLNKSKRAKRSSSNKKVNEKRKLGKCKILFWNIAGINNKNKIFWDWIKEYDVIIFIETWLENKNWDVFKKNLPKEWIWEKIKSLNKSDYCITNMRTWDKVSEFKVIERVEFDHNALVVEIEGEIERVIEREEERVIQDWSEKGTKIYKERVEEMQWNIVNNSAEEWEDMRKKLGEAVSKNKRKENTMIMNTKPWWDRECWEGKKKLRKILREAKKEISKAREEYKKLCEQKLKEWRIKEEEVIKNIKTDVQAVLLYGVEIWGYREWREIESVGEKYLRWVMGVNWNTPGYIAREEGKRNKIRVETGNRAIRYEKKIGEESSAKIILECDRERMQDESRNVWTEENEEKRKYLWRCGMSVKKWECSVKNVDELKQRDVEVQGQENYNSMENSEYNCRYKDVKTLMLPKYLTERENKKVNKKCIIARARCGNLERNNCYWIDREIMNCELCERVKESLEHWMYECEKIERWNGSVNGHLREDGNGYDWLNKLNEKLNVIRKGKNK</sequence>
<dbReference type="AlphaFoldDB" id="A0A151IG61"/>
<feature type="coiled-coil region" evidence="1">
    <location>
        <begin position="216"/>
        <end position="247"/>
    </location>
</feature>
<protein>
    <recommendedName>
        <fullName evidence="4">Endonuclease/exonuclease/phosphatase domain-containing protein</fullName>
    </recommendedName>
</protein>
<evidence type="ECO:0008006" key="4">
    <source>
        <dbReference type="Google" id="ProtNLM"/>
    </source>
</evidence>
<dbReference type="SUPFAM" id="SSF56219">
    <property type="entry name" value="DNase I-like"/>
    <property type="match status" value="1"/>
</dbReference>
<dbReference type="EMBL" id="KQ977740">
    <property type="protein sequence ID" value="KYN00202.1"/>
    <property type="molecule type" value="Genomic_DNA"/>
</dbReference>
<proteinExistence type="predicted"/>
<gene>
    <name evidence="2" type="ORF">ALC62_09032</name>
</gene>
<reference evidence="2 3" key="1">
    <citation type="submission" date="2016-03" db="EMBL/GenBank/DDBJ databases">
        <title>Cyphomyrmex costatus WGS genome.</title>
        <authorList>
            <person name="Nygaard S."/>
            <person name="Hu H."/>
            <person name="Boomsma J."/>
            <person name="Zhang G."/>
        </authorList>
    </citation>
    <scope>NUCLEOTIDE SEQUENCE [LARGE SCALE GENOMIC DNA]</scope>
    <source>
        <strain evidence="2">MS0001</strain>
        <tissue evidence="2">Whole body</tissue>
    </source>
</reference>
<dbReference type="InterPro" id="IPR036691">
    <property type="entry name" value="Endo/exonu/phosph_ase_sf"/>
</dbReference>
<organism evidence="2 3">
    <name type="scientific">Cyphomyrmex costatus</name>
    <dbReference type="NCBI Taxonomy" id="456900"/>
    <lineage>
        <taxon>Eukaryota</taxon>
        <taxon>Metazoa</taxon>
        <taxon>Ecdysozoa</taxon>
        <taxon>Arthropoda</taxon>
        <taxon>Hexapoda</taxon>
        <taxon>Insecta</taxon>
        <taxon>Pterygota</taxon>
        <taxon>Neoptera</taxon>
        <taxon>Endopterygota</taxon>
        <taxon>Hymenoptera</taxon>
        <taxon>Apocrita</taxon>
        <taxon>Aculeata</taxon>
        <taxon>Formicoidea</taxon>
        <taxon>Formicidae</taxon>
        <taxon>Myrmicinae</taxon>
        <taxon>Cyphomyrmex</taxon>
    </lineage>
</organism>
<keyword evidence="3" id="KW-1185">Reference proteome</keyword>
<evidence type="ECO:0000313" key="3">
    <source>
        <dbReference type="Proteomes" id="UP000078542"/>
    </source>
</evidence>
<dbReference type="Proteomes" id="UP000078542">
    <property type="component" value="Unassembled WGS sequence"/>
</dbReference>